<keyword evidence="11" id="KW-0576">Peroxisome</keyword>
<dbReference type="GO" id="GO:0005504">
    <property type="term" value="F:fatty acid binding"/>
    <property type="evidence" value="ECO:0007669"/>
    <property type="project" value="TreeGrafter"/>
</dbReference>
<dbReference type="InParanoid" id="A0A1D3CWF8"/>
<dbReference type="InterPro" id="IPR046373">
    <property type="entry name" value="Acyl-CoA_Oxase/DH_mid-dom_sf"/>
</dbReference>
<dbReference type="Pfam" id="PF02770">
    <property type="entry name" value="Acyl-CoA_dh_M"/>
    <property type="match status" value="1"/>
</dbReference>
<keyword evidence="9" id="KW-0560">Oxidoreductase</keyword>
<dbReference type="GO" id="GO:0005777">
    <property type="term" value="C:peroxisome"/>
    <property type="evidence" value="ECO:0007669"/>
    <property type="project" value="UniProtKB-SubCell"/>
</dbReference>
<evidence type="ECO:0000256" key="11">
    <source>
        <dbReference type="ARBA" id="ARBA00023140"/>
    </source>
</evidence>
<dbReference type="EC" id="1.3.3.6" evidence="5"/>
<evidence type="ECO:0000256" key="8">
    <source>
        <dbReference type="ARBA" id="ARBA00022832"/>
    </source>
</evidence>
<evidence type="ECO:0000256" key="4">
    <source>
        <dbReference type="ARBA" id="ARBA00006288"/>
    </source>
</evidence>
<organism evidence="16 17">
    <name type="scientific">Cyclospora cayetanensis</name>
    <dbReference type="NCBI Taxonomy" id="88456"/>
    <lineage>
        <taxon>Eukaryota</taxon>
        <taxon>Sar</taxon>
        <taxon>Alveolata</taxon>
        <taxon>Apicomplexa</taxon>
        <taxon>Conoidasida</taxon>
        <taxon>Coccidia</taxon>
        <taxon>Eucoccidiorida</taxon>
        <taxon>Eimeriorina</taxon>
        <taxon>Eimeriidae</taxon>
        <taxon>Cyclospora</taxon>
    </lineage>
</organism>
<dbReference type="InterPro" id="IPR002655">
    <property type="entry name" value="Acyl-CoA_oxidase_C"/>
</dbReference>
<keyword evidence="17" id="KW-1185">Reference proteome</keyword>
<evidence type="ECO:0000256" key="9">
    <source>
        <dbReference type="ARBA" id="ARBA00023002"/>
    </source>
</evidence>
<evidence type="ECO:0000256" key="10">
    <source>
        <dbReference type="ARBA" id="ARBA00023098"/>
    </source>
</evidence>
<comment type="catalytic activity">
    <reaction evidence="1">
        <text>a 2,3-saturated acyl-CoA + O2 = a (2E)-enoyl-CoA + H2O2</text>
        <dbReference type="Rhea" id="RHEA:38959"/>
        <dbReference type="ChEBI" id="CHEBI:15379"/>
        <dbReference type="ChEBI" id="CHEBI:16240"/>
        <dbReference type="ChEBI" id="CHEBI:58856"/>
        <dbReference type="ChEBI" id="CHEBI:65111"/>
        <dbReference type="EC" id="1.3.3.6"/>
    </reaction>
</comment>
<feature type="domain" description="Acyl-CoA oxidase C-terminal" evidence="12">
    <location>
        <begin position="488"/>
        <end position="652"/>
    </location>
</feature>
<keyword evidence="6" id="KW-0285">Flavoprotein</keyword>
<dbReference type="InterPro" id="IPR006091">
    <property type="entry name" value="Acyl-CoA_Oxase/DH_mid-dom"/>
</dbReference>
<dbReference type="Gene3D" id="2.40.110.10">
    <property type="entry name" value="Butyryl-CoA Dehydrogenase, subunit A, domain 2"/>
    <property type="match status" value="1"/>
</dbReference>
<dbReference type="VEuPathDB" id="ToxoDB:LOC34618094"/>
<dbReference type="InterPro" id="IPR036250">
    <property type="entry name" value="AcylCo_DH-like_C"/>
</dbReference>
<dbReference type="Gene3D" id="1.10.540.10">
    <property type="entry name" value="Acyl-CoA dehydrogenase/oxidase, N-terminal domain"/>
    <property type="match status" value="1"/>
</dbReference>
<evidence type="ECO:0000259" key="12">
    <source>
        <dbReference type="Pfam" id="PF01756"/>
    </source>
</evidence>
<evidence type="ECO:0000313" key="16">
    <source>
        <dbReference type="EMBL" id="OEH75526.1"/>
    </source>
</evidence>
<dbReference type="AlphaFoldDB" id="A0A1D3CWF8"/>
<dbReference type="FunFam" id="2.40.110.10:FF:000003">
    <property type="entry name" value="Acyl-coenzyme A oxidase"/>
    <property type="match status" value="1"/>
</dbReference>
<dbReference type="SUPFAM" id="SSF47203">
    <property type="entry name" value="Acyl-CoA dehydrogenase C-terminal domain-like"/>
    <property type="match status" value="2"/>
</dbReference>
<keyword evidence="10" id="KW-0443">Lipid metabolism</keyword>
<dbReference type="VEuPathDB" id="ToxoDB:cyc_01011"/>
<name>A0A1D3CWF8_9EIME</name>
<feature type="domain" description="Acyl-CoA oxidase/dehydrogenase middle" evidence="13">
    <location>
        <begin position="139"/>
        <end position="248"/>
    </location>
</feature>
<reference evidence="16 17" key="1">
    <citation type="journal article" date="2016" name="BMC Genomics">
        <title>Comparative genomics reveals Cyclospora cayetanensis possesses coccidia-like metabolism and invasion components but unique surface antigens.</title>
        <authorList>
            <person name="Liu S."/>
            <person name="Wang L."/>
            <person name="Zheng H."/>
            <person name="Xu Z."/>
            <person name="Roellig D.M."/>
            <person name="Li N."/>
            <person name="Frace M.A."/>
            <person name="Tang K."/>
            <person name="Arrowood M.J."/>
            <person name="Moss D.M."/>
            <person name="Zhang L."/>
            <person name="Feng Y."/>
            <person name="Xiao L."/>
        </authorList>
    </citation>
    <scope>NUCLEOTIDE SEQUENCE [LARGE SCALE GENOMIC DNA]</scope>
    <source>
        <strain evidence="16 17">CHN_HEN01</strain>
    </source>
</reference>
<dbReference type="Pfam" id="PF01756">
    <property type="entry name" value="ACOX"/>
    <property type="match status" value="1"/>
</dbReference>
<protein>
    <recommendedName>
        <fullName evidence="5">acyl-CoA oxidase</fullName>
        <ecNumber evidence="5">1.3.3.6</ecNumber>
    </recommendedName>
</protein>
<dbReference type="Pfam" id="PF22924">
    <property type="entry name" value="ACOX_C_alpha1"/>
    <property type="match status" value="1"/>
</dbReference>
<keyword evidence="7" id="KW-0274">FAD</keyword>
<dbReference type="InterPro" id="IPR009100">
    <property type="entry name" value="AcylCoA_DH/oxidase_NM_dom_sf"/>
</dbReference>
<evidence type="ECO:0000313" key="17">
    <source>
        <dbReference type="Proteomes" id="UP000095192"/>
    </source>
</evidence>
<dbReference type="Gene3D" id="1.20.140.10">
    <property type="entry name" value="Butyryl-CoA Dehydrogenase, subunit A, domain 3"/>
    <property type="match status" value="2"/>
</dbReference>
<evidence type="ECO:0000256" key="1">
    <source>
        <dbReference type="ARBA" id="ARBA00001201"/>
    </source>
</evidence>
<dbReference type="InterPro" id="IPR012258">
    <property type="entry name" value="Acyl-CoA_oxidase"/>
</dbReference>
<comment type="similarity">
    <text evidence="4">Belongs to the acyl-CoA oxidase family.</text>
</comment>
<dbReference type="InterPro" id="IPR037069">
    <property type="entry name" value="AcylCoA_DH/ox_N_sf"/>
</dbReference>
<evidence type="ECO:0000256" key="5">
    <source>
        <dbReference type="ARBA" id="ARBA00012870"/>
    </source>
</evidence>
<comment type="caution">
    <text evidence="16">The sequence shown here is derived from an EMBL/GenBank/DDBJ whole genome shotgun (WGS) entry which is preliminary data.</text>
</comment>
<evidence type="ECO:0000256" key="6">
    <source>
        <dbReference type="ARBA" id="ARBA00022630"/>
    </source>
</evidence>
<dbReference type="GO" id="GO:0033540">
    <property type="term" value="P:fatty acid beta-oxidation using acyl-CoA oxidase"/>
    <property type="evidence" value="ECO:0007669"/>
    <property type="project" value="TreeGrafter"/>
</dbReference>
<comment type="cofactor">
    <cofactor evidence="2">
        <name>FAD</name>
        <dbReference type="ChEBI" id="CHEBI:57692"/>
    </cofactor>
</comment>
<dbReference type="EMBL" id="JROU02001707">
    <property type="protein sequence ID" value="OEH75526.1"/>
    <property type="molecule type" value="Genomic_DNA"/>
</dbReference>
<dbReference type="GO" id="GO:0003997">
    <property type="term" value="F:acyl-CoA oxidase activity"/>
    <property type="evidence" value="ECO:0007669"/>
    <property type="project" value="UniProtKB-EC"/>
</dbReference>
<dbReference type="InterPro" id="IPR055060">
    <property type="entry name" value="ACOX_C_alpha1"/>
</dbReference>
<dbReference type="Proteomes" id="UP000095192">
    <property type="component" value="Unassembled WGS sequence"/>
</dbReference>
<dbReference type="Pfam" id="PF14749">
    <property type="entry name" value="Acyl-CoA_ox_N"/>
    <property type="match status" value="1"/>
</dbReference>
<dbReference type="PANTHER" id="PTHR10909">
    <property type="entry name" value="ELECTRON TRANSPORT OXIDOREDUCTASE"/>
    <property type="match status" value="1"/>
</dbReference>
<proteinExistence type="inferred from homology"/>
<evidence type="ECO:0000256" key="3">
    <source>
        <dbReference type="ARBA" id="ARBA00004275"/>
    </source>
</evidence>
<dbReference type="GO" id="GO:0071949">
    <property type="term" value="F:FAD binding"/>
    <property type="evidence" value="ECO:0007669"/>
    <property type="project" value="InterPro"/>
</dbReference>
<evidence type="ECO:0000259" key="14">
    <source>
        <dbReference type="Pfam" id="PF14749"/>
    </source>
</evidence>
<accession>A0A1D3CWF8</accession>
<dbReference type="InterPro" id="IPR029320">
    <property type="entry name" value="Acyl-CoA_ox_N"/>
</dbReference>
<gene>
    <name evidence="16" type="ORF">cyc_01011</name>
</gene>
<dbReference type="PANTHER" id="PTHR10909:SF250">
    <property type="entry name" value="PEROXISOMAL ACYL-COENZYME A OXIDASE 1"/>
    <property type="match status" value="1"/>
</dbReference>
<feature type="domain" description="Acyl-coenzyme A oxidase N-terminal" evidence="14">
    <location>
        <begin position="20"/>
        <end position="135"/>
    </location>
</feature>
<evidence type="ECO:0000256" key="2">
    <source>
        <dbReference type="ARBA" id="ARBA00001974"/>
    </source>
</evidence>
<evidence type="ECO:0000256" key="7">
    <source>
        <dbReference type="ARBA" id="ARBA00022827"/>
    </source>
</evidence>
<dbReference type="SUPFAM" id="SSF56645">
    <property type="entry name" value="Acyl-CoA dehydrogenase NM domain-like"/>
    <property type="match status" value="1"/>
</dbReference>
<dbReference type="GO" id="GO:0055088">
    <property type="term" value="P:lipid homeostasis"/>
    <property type="evidence" value="ECO:0007669"/>
    <property type="project" value="TreeGrafter"/>
</dbReference>
<feature type="domain" description="Acyl-CoA oxidase C-alpha1" evidence="15">
    <location>
        <begin position="278"/>
        <end position="441"/>
    </location>
</feature>
<dbReference type="FunFam" id="1.20.140.10:FF:000015">
    <property type="entry name" value="Acyl-coenzyme A oxidase"/>
    <property type="match status" value="1"/>
</dbReference>
<evidence type="ECO:0000259" key="15">
    <source>
        <dbReference type="Pfam" id="PF22924"/>
    </source>
</evidence>
<comment type="subcellular location">
    <subcellularLocation>
        <location evidence="3">Peroxisome</location>
    </subcellularLocation>
</comment>
<evidence type="ECO:0000259" key="13">
    <source>
        <dbReference type="Pfam" id="PF02770"/>
    </source>
</evidence>
<sequence>MESKYINEDLKRERASPPFDPEALSVGIYGKDMFPKLVRLQSIFAQNDRLSLRHIWSCDAKTRYLHACRIGEELAYLIRKHKLIDDPQIIGALQVMVGEDMFLLLHLTMFLSTLEAMCNEEQAKYWVPLARDFRILGTYAQTELSHGSNVSRLETEAVFDEETDEWVLNTPSLTARKWWVGGLAKSCTHCILMARLKIKGTDYGVHPFILQVRDLHHHRTLPGVTLLHIGQKIGYQGMDNGSLHLQDVRIPRRQLLMRFCEVSKEGYYKTTGSRKLLYGTLTFTRKQIILSAGAHLSRSVVVAIRYTAVRRQFASSTEPGASEQQILSYSTTQRAIMPLLGMAIAFIHTGRWTDSVYQAFKEEGEKGVFDGLEEVHLITSCLKAYMTLAVAEGIETCRRACGGHGYMQASGVSLHLVSFLPQVTYEGDFVILSLQAGRLLLKAVGNKMAGGALKEGLRSSVRHLYDFDPTAAHDLQDVTTENLHCPYWLVKAFERRSSVMVYQTAQRFASLGGPAALSAFEAIKVDLTKLTVSHAQLLVLRAFLSQIEALKKAGEVPVYRVLLVLFRCLALAWMDEHLAEFLIGGALGLSSHEAVKEALTASCKEARKTAVVVADSFRHTDNFLNSALGRYDGDVYRALLESTKAEALNKEDEERTHLPAAAAVSVDEGEHLQMTIMRICVKVAAMVGSSSHTITRFGRSVHHEPVAHLQKWHERRDKQQKQKKHLLLLIVYEYLWVRQSSWRGVLFSDWHLLCLPALAFYCSKQILQFLEAAKTEVELQDQYWHLCASIACPILAGCAFLLDGHCRVLVHGMNLYHLASYLAACIPLRKLSVMASTLVMHVVSLLVAAIEGSNPCSLSIKLPGPPFICFFLCAFTNRPPRPRVCCEGRGGVSAKENNHFVPLEAYQEDRSVSEVSAARCTLLPPPVPPEDE</sequence>
<keyword evidence="8" id="KW-0276">Fatty acid metabolism</keyword>